<evidence type="ECO:0000256" key="3">
    <source>
        <dbReference type="ARBA" id="ARBA00022553"/>
    </source>
</evidence>
<dbReference type="PANTHER" id="PTHR11596">
    <property type="entry name" value="ALKALINE PHOSPHATASE"/>
    <property type="match status" value="1"/>
</dbReference>
<keyword evidence="7 9" id="KW-0460">Magnesium</keyword>
<evidence type="ECO:0000256" key="5">
    <source>
        <dbReference type="ARBA" id="ARBA00022801"/>
    </source>
</evidence>
<sequence>MKVSTSSILLAAMALPMIHAAKPKNYVFFLPDGYGPASETFARDYANYVDDATVKLAVDDLAIGLVRTKASDTLVTDSAAAATAYACGIKTYNGAIGVDDNYLPCGTVLEAAKLNGYLTGLVVTSRITHASPAGFATHVYDRDMEAEIADQLVGYSHPLGRVVDVMMGGGKCFFLPQSDEDSCREDDVDLWSIAEKTYDWTMTSSREAFDNLRNGESGDLPFAFIPTSSHMAYEADRDPQREPSLTEMAITALNLLDRKAKEQDTGFFLFLEASRIDHAGHGHDPIAHLFDILEYNRAMLAVKQWIDDHDDTALLSAADHECGGLTLGVPDYAWYPSVLTRAEHTSEYYAAIYKDIVHFNSTEAQRESLIVDRVFGDYGIYNVTPKEIAGLVIASSAAIYLGDLLSARAGINWSTLGHTAVDITLFGYGLNTAKMVGNHENIEVGHFMTTELGLKLKDVTEQMKSNESFVTSIQPNVEAKKLLKRFQLEHEHDVMQAHHTRKH</sequence>
<keyword evidence="4 9" id="KW-0479">Metal-binding</keyword>
<evidence type="ECO:0000256" key="2">
    <source>
        <dbReference type="ARBA" id="ARBA00012647"/>
    </source>
</evidence>
<name>A0A1E3QAU2_LIPST</name>
<dbReference type="SUPFAM" id="SSF53649">
    <property type="entry name" value="Alkaline phosphatase-like"/>
    <property type="match status" value="1"/>
</dbReference>
<evidence type="ECO:0000313" key="13">
    <source>
        <dbReference type="EMBL" id="ODQ74614.1"/>
    </source>
</evidence>
<dbReference type="PROSITE" id="PS00123">
    <property type="entry name" value="ALKALINE_PHOSPHATASE"/>
    <property type="match status" value="1"/>
</dbReference>
<feature type="active site" description="Phosphoserine intermediate" evidence="8">
    <location>
        <position position="78"/>
    </location>
</feature>
<feature type="binding site" evidence="9">
    <location>
        <position position="281"/>
    </location>
    <ligand>
        <name>Zn(2+)</name>
        <dbReference type="ChEBI" id="CHEBI:29105"/>
        <label>2</label>
    </ligand>
</feature>
<evidence type="ECO:0000256" key="11">
    <source>
        <dbReference type="RuleBase" id="RU003947"/>
    </source>
</evidence>
<protein>
    <recommendedName>
        <fullName evidence="2 11">Alkaline phosphatase</fullName>
        <ecNumber evidence="2 11">3.1.3.1</ecNumber>
    </recommendedName>
</protein>
<dbReference type="OrthoDB" id="7392499at2759"/>
<evidence type="ECO:0000256" key="12">
    <source>
        <dbReference type="SAM" id="SignalP"/>
    </source>
</evidence>
<dbReference type="InterPro" id="IPR017850">
    <property type="entry name" value="Alkaline_phosphatase_core_sf"/>
</dbReference>
<feature type="binding site" evidence="9">
    <location>
        <position position="32"/>
    </location>
    <ligand>
        <name>Mg(2+)</name>
        <dbReference type="ChEBI" id="CHEBI:18420"/>
    </ligand>
</feature>
<comment type="cofactor">
    <cofactor evidence="9">
        <name>Zn(2+)</name>
        <dbReference type="ChEBI" id="CHEBI:29105"/>
    </cofactor>
    <text evidence="9">Binds 2 Zn(2+) ions.</text>
</comment>
<feature type="binding site" evidence="9">
    <location>
        <position position="272"/>
    </location>
    <ligand>
        <name>Mg(2+)</name>
        <dbReference type="ChEBI" id="CHEBI:18420"/>
    </ligand>
</feature>
<evidence type="ECO:0000256" key="9">
    <source>
        <dbReference type="PIRSR" id="PIRSR601952-2"/>
    </source>
</evidence>
<feature type="binding site" evidence="9">
    <location>
        <position position="32"/>
    </location>
    <ligand>
        <name>Zn(2+)</name>
        <dbReference type="ChEBI" id="CHEBI:29105"/>
        <label>2</label>
    </ligand>
</feature>
<dbReference type="AlphaFoldDB" id="A0A1E3QAU2"/>
<dbReference type="EC" id="3.1.3.1" evidence="2 11"/>
<feature type="binding site" evidence="9">
    <location>
        <position position="418"/>
    </location>
    <ligand>
        <name>Zn(2+)</name>
        <dbReference type="ChEBI" id="CHEBI:29105"/>
        <label>2</label>
    </ligand>
</feature>
<feature type="binding site" evidence="9">
    <location>
        <position position="319"/>
    </location>
    <ligand>
        <name>Zn(2+)</name>
        <dbReference type="ChEBI" id="CHEBI:29105"/>
        <label>2</label>
    </ligand>
</feature>
<dbReference type="SMART" id="SM00098">
    <property type="entry name" value="alkPPc"/>
    <property type="match status" value="1"/>
</dbReference>
<gene>
    <name evidence="13" type="ORF">LIPSTDRAFT_2594</name>
</gene>
<evidence type="ECO:0000256" key="8">
    <source>
        <dbReference type="PIRSR" id="PIRSR601952-1"/>
    </source>
</evidence>
<evidence type="ECO:0000256" key="6">
    <source>
        <dbReference type="ARBA" id="ARBA00022833"/>
    </source>
</evidence>
<keyword evidence="5 11" id="KW-0378">Hydrolase</keyword>
<feature type="binding site" evidence="9">
    <location>
        <position position="131"/>
    </location>
    <ligand>
        <name>Mg(2+)</name>
        <dbReference type="ChEBI" id="CHEBI:18420"/>
    </ligand>
</feature>
<dbReference type="PANTHER" id="PTHR11596:SF5">
    <property type="entry name" value="ALKALINE PHOSPHATASE"/>
    <property type="match status" value="1"/>
</dbReference>
<dbReference type="PRINTS" id="PR00113">
    <property type="entry name" value="ALKPHPHTASE"/>
</dbReference>
<keyword evidence="3" id="KW-0597">Phosphoprotein</keyword>
<proteinExistence type="inferred from homology"/>
<dbReference type="Proteomes" id="UP000094385">
    <property type="component" value="Unassembled WGS sequence"/>
</dbReference>
<dbReference type="InterPro" id="IPR042085">
    <property type="entry name" value="Ap_crown"/>
</dbReference>
<evidence type="ECO:0000256" key="7">
    <source>
        <dbReference type="ARBA" id="ARBA00022842"/>
    </source>
</evidence>
<dbReference type="CDD" id="cd16012">
    <property type="entry name" value="ALP"/>
    <property type="match status" value="1"/>
</dbReference>
<evidence type="ECO:0000256" key="1">
    <source>
        <dbReference type="ARBA" id="ARBA00005984"/>
    </source>
</evidence>
<dbReference type="InterPro" id="IPR018299">
    <property type="entry name" value="Alkaline_phosphatase_AS"/>
</dbReference>
<dbReference type="STRING" id="675824.A0A1E3QAU2"/>
<reference evidence="13 14" key="1">
    <citation type="journal article" date="2016" name="Proc. Natl. Acad. Sci. U.S.A.">
        <title>Comparative genomics of biotechnologically important yeasts.</title>
        <authorList>
            <person name="Riley R."/>
            <person name="Haridas S."/>
            <person name="Wolfe K.H."/>
            <person name="Lopes M.R."/>
            <person name="Hittinger C.T."/>
            <person name="Goeker M."/>
            <person name="Salamov A.A."/>
            <person name="Wisecaver J.H."/>
            <person name="Long T.M."/>
            <person name="Calvey C.H."/>
            <person name="Aerts A.L."/>
            <person name="Barry K.W."/>
            <person name="Choi C."/>
            <person name="Clum A."/>
            <person name="Coughlan A.Y."/>
            <person name="Deshpande S."/>
            <person name="Douglass A.P."/>
            <person name="Hanson S.J."/>
            <person name="Klenk H.-P."/>
            <person name="LaButti K.M."/>
            <person name="Lapidus A."/>
            <person name="Lindquist E.A."/>
            <person name="Lipzen A.M."/>
            <person name="Meier-Kolthoff J.P."/>
            <person name="Ohm R.A."/>
            <person name="Otillar R.P."/>
            <person name="Pangilinan J.L."/>
            <person name="Peng Y."/>
            <person name="Rokas A."/>
            <person name="Rosa C.A."/>
            <person name="Scheuner C."/>
            <person name="Sibirny A.A."/>
            <person name="Slot J.C."/>
            <person name="Stielow J.B."/>
            <person name="Sun H."/>
            <person name="Kurtzman C.P."/>
            <person name="Blackwell M."/>
            <person name="Grigoriev I.V."/>
            <person name="Jeffries T.W."/>
        </authorList>
    </citation>
    <scope>NUCLEOTIDE SEQUENCE [LARGE SCALE GENOMIC DNA]</scope>
    <source>
        <strain evidence="13 14">NRRL Y-11557</strain>
    </source>
</reference>
<comment type="catalytic activity">
    <reaction evidence="11">
        <text>a phosphate monoester + H2O = an alcohol + phosphate</text>
        <dbReference type="Rhea" id="RHEA:15017"/>
        <dbReference type="ChEBI" id="CHEBI:15377"/>
        <dbReference type="ChEBI" id="CHEBI:30879"/>
        <dbReference type="ChEBI" id="CHEBI:43474"/>
        <dbReference type="ChEBI" id="CHEBI:67140"/>
        <dbReference type="EC" id="3.1.3.1"/>
    </reaction>
</comment>
<keyword evidence="6 9" id="KW-0862">Zinc</keyword>
<keyword evidence="12" id="KW-0732">Signal</keyword>
<dbReference type="Gene3D" id="3.40.720.10">
    <property type="entry name" value="Alkaline Phosphatase, subunit A"/>
    <property type="match status" value="1"/>
</dbReference>
<accession>A0A1E3QAU2</accession>
<feature type="signal peptide" evidence="12">
    <location>
        <begin position="1"/>
        <end position="20"/>
    </location>
</feature>
<feature type="chain" id="PRO_5009134162" description="Alkaline phosphatase" evidence="12">
    <location>
        <begin position="21"/>
        <end position="503"/>
    </location>
</feature>
<dbReference type="GO" id="GO:0046872">
    <property type="term" value="F:metal ion binding"/>
    <property type="evidence" value="ECO:0007669"/>
    <property type="project" value="UniProtKB-KW"/>
</dbReference>
<dbReference type="GO" id="GO:0000329">
    <property type="term" value="C:fungal-type vacuole membrane"/>
    <property type="evidence" value="ECO:0007669"/>
    <property type="project" value="TreeGrafter"/>
</dbReference>
<evidence type="ECO:0000256" key="4">
    <source>
        <dbReference type="ARBA" id="ARBA00022723"/>
    </source>
</evidence>
<evidence type="ECO:0000313" key="14">
    <source>
        <dbReference type="Proteomes" id="UP000094385"/>
    </source>
</evidence>
<keyword evidence="14" id="KW-1185">Reference proteome</keyword>
<dbReference type="GO" id="GO:0019637">
    <property type="term" value="P:organophosphate metabolic process"/>
    <property type="evidence" value="ECO:0007669"/>
    <property type="project" value="UniProtKB-ARBA"/>
</dbReference>
<organism evidence="13 14">
    <name type="scientific">Lipomyces starkeyi NRRL Y-11557</name>
    <dbReference type="NCBI Taxonomy" id="675824"/>
    <lineage>
        <taxon>Eukaryota</taxon>
        <taxon>Fungi</taxon>
        <taxon>Dikarya</taxon>
        <taxon>Ascomycota</taxon>
        <taxon>Saccharomycotina</taxon>
        <taxon>Lipomycetes</taxon>
        <taxon>Lipomycetales</taxon>
        <taxon>Lipomycetaceae</taxon>
        <taxon>Lipomyces</taxon>
    </lineage>
</organism>
<dbReference type="Pfam" id="PF00245">
    <property type="entry name" value="Alk_phosphatase"/>
    <property type="match status" value="1"/>
</dbReference>
<comment type="similarity">
    <text evidence="1 10">Belongs to the alkaline phosphatase family.</text>
</comment>
<dbReference type="EMBL" id="KV454292">
    <property type="protein sequence ID" value="ODQ74614.1"/>
    <property type="molecule type" value="Genomic_DNA"/>
</dbReference>
<dbReference type="GO" id="GO:0004035">
    <property type="term" value="F:alkaline phosphatase activity"/>
    <property type="evidence" value="ECO:0007669"/>
    <property type="project" value="UniProtKB-EC"/>
</dbReference>
<evidence type="ECO:0000256" key="10">
    <source>
        <dbReference type="RuleBase" id="RU003946"/>
    </source>
</evidence>
<feature type="binding site" evidence="9">
    <location>
        <position position="277"/>
    </location>
    <ligand>
        <name>Zn(2+)</name>
        <dbReference type="ChEBI" id="CHEBI:29105"/>
        <label>2</label>
    </ligand>
</feature>
<comment type="cofactor">
    <cofactor evidence="9">
        <name>Mg(2+)</name>
        <dbReference type="ChEBI" id="CHEBI:18420"/>
    </cofactor>
    <text evidence="9">Binds 1 Mg(2+) ion.</text>
</comment>
<dbReference type="InterPro" id="IPR001952">
    <property type="entry name" value="Alkaline_phosphatase"/>
</dbReference>
<dbReference type="Gene3D" id="1.10.1200.140">
    <property type="entry name" value="Alkaline phosphatase, crown domain"/>
    <property type="match status" value="1"/>
</dbReference>
<feature type="binding site" evidence="9">
    <location>
        <position position="320"/>
    </location>
    <ligand>
        <name>Zn(2+)</name>
        <dbReference type="ChEBI" id="CHEBI:29105"/>
        <label>2</label>
    </ligand>
</feature>
<feature type="binding site" evidence="9">
    <location>
        <position position="129"/>
    </location>
    <ligand>
        <name>Mg(2+)</name>
        <dbReference type="ChEBI" id="CHEBI:18420"/>
    </ligand>
</feature>